<evidence type="ECO:0000313" key="3">
    <source>
        <dbReference type="EMBL" id="GAV51227.1"/>
    </source>
</evidence>
<name>A0A1Q3A6E4_ZYGRO</name>
<dbReference type="InterPro" id="IPR027267">
    <property type="entry name" value="AH/BAR_dom_sf"/>
</dbReference>
<dbReference type="GO" id="GO:0005085">
    <property type="term" value="F:guanyl-nucleotide exchange factor activity"/>
    <property type="evidence" value="ECO:0007669"/>
    <property type="project" value="InterPro"/>
</dbReference>
<dbReference type="GO" id="GO:0032955">
    <property type="term" value="P:regulation of division septum assembly"/>
    <property type="evidence" value="ECO:0007669"/>
    <property type="project" value="TreeGrafter"/>
</dbReference>
<dbReference type="Gene3D" id="1.20.900.10">
    <property type="entry name" value="Dbl homology (DH) domain"/>
    <property type="match status" value="1"/>
</dbReference>
<dbReference type="OrthoDB" id="10256089at2759"/>
<evidence type="ECO:0000313" key="4">
    <source>
        <dbReference type="Proteomes" id="UP000187013"/>
    </source>
</evidence>
<dbReference type="PANTHER" id="PTHR22834">
    <property type="entry name" value="NUCLEAR FUSION PROTEIN FUS2"/>
    <property type="match status" value="1"/>
</dbReference>
<dbReference type="eggNOG" id="ENOG502RC15">
    <property type="taxonomic scope" value="Eukaryota"/>
</dbReference>
<sequence>MFRKSELYSEFCHHPSDAMSPIRDYDNDYFHKNDKKLPKVQLHKYGPGYSYNENSKRSNHSSKRPASLHLDIEGPSAKKQFSPINIARFSDAIKIKETPVEPESFTNSENAKFFSVVKSLYMSENEYGKLIDACNLVYRNVLHENKTYRHKLLEQRSNEEFLLFGNLETISSISRLFVTALKRIILAGNNTGEIDDDIWEQISTNSSLQKQILSEFDIGKAFNTNFLRIKSTYLSYCGSHRKQMELFGTMRSKNPHLFYRWYEHCYEASGNLKLEDILNKPVQRIAEWSAFLETIISLAPKILEKDFCASIEKAYDEYSSFSSYIENETAEFNCNANYDFSLTPIEIIQSYDSDKVKDFKPQLGVLSMISESQSSQNRESSQTLSLPRTEDSSGSDVHLRASNGNDVHLRTSNGTNSVFSASSSRYSGDTAAAQSLEPLQRQKFLSMVSQVCGDSQHTLADHISTFKKLHKGLIHLKAVLSNDDMLSIIDINLKHTDLWRRVVEFENINPSQNVGAEQPILVSSMCSAYTEKLKRQREEATMMKLTFFEGSVKRPLKTMLKYCEAVRARLKDLNSLKKDYMVFLRQKTSHTHDFKRDILAKHFEQMHRKMAQDLPKFLELLHETLKYLTLNYHKVMLKYLEISAGGDDFLIKDLEQLGKLKRDVGKNYDILQTYSTARYCAKRLVRENWEFEQDLTCSRVLRRLFEL</sequence>
<feature type="compositionally biased region" description="Polar residues" evidence="1">
    <location>
        <begin position="402"/>
        <end position="414"/>
    </location>
</feature>
<feature type="region of interest" description="Disordered" evidence="1">
    <location>
        <begin position="48"/>
        <end position="67"/>
    </location>
</feature>
<dbReference type="AlphaFoldDB" id="A0A1Q3A6E4"/>
<accession>A0A1Q3A6E4</accession>
<dbReference type="InterPro" id="IPR000219">
    <property type="entry name" value="DH_dom"/>
</dbReference>
<dbReference type="InterPro" id="IPR035899">
    <property type="entry name" value="DBL_dom_sf"/>
</dbReference>
<dbReference type="GO" id="GO:0031991">
    <property type="term" value="P:regulation of actomyosin contractile ring contraction"/>
    <property type="evidence" value="ECO:0007669"/>
    <property type="project" value="TreeGrafter"/>
</dbReference>
<dbReference type="SUPFAM" id="SSF103657">
    <property type="entry name" value="BAR/IMD domain-like"/>
    <property type="match status" value="1"/>
</dbReference>
<dbReference type="PROSITE" id="PS50010">
    <property type="entry name" value="DH_2"/>
    <property type="match status" value="1"/>
</dbReference>
<feature type="region of interest" description="Disordered" evidence="1">
    <location>
        <begin position="370"/>
        <end position="414"/>
    </location>
</feature>
<gene>
    <name evidence="3" type="ORF">ZYGR_0AD04100</name>
</gene>
<feature type="domain" description="DH" evidence="2">
    <location>
        <begin position="112"/>
        <end position="328"/>
    </location>
</feature>
<dbReference type="GO" id="GO:0005737">
    <property type="term" value="C:cytoplasm"/>
    <property type="evidence" value="ECO:0007669"/>
    <property type="project" value="TreeGrafter"/>
</dbReference>
<dbReference type="EMBL" id="BDGX01000030">
    <property type="protein sequence ID" value="GAV51227.1"/>
    <property type="molecule type" value="Genomic_DNA"/>
</dbReference>
<evidence type="ECO:0000256" key="1">
    <source>
        <dbReference type="SAM" id="MobiDB-lite"/>
    </source>
</evidence>
<reference evidence="3 4" key="1">
    <citation type="submission" date="2016-08" db="EMBL/GenBank/DDBJ databases">
        <title>Draft genome sequence of allopolyploid Zygosaccharomyces rouxii.</title>
        <authorList>
            <person name="Watanabe J."/>
            <person name="Uehara K."/>
            <person name="Mogi Y."/>
            <person name="Tsukioka Y."/>
        </authorList>
    </citation>
    <scope>NUCLEOTIDE SEQUENCE [LARGE SCALE GENOMIC DNA]</scope>
    <source>
        <strain evidence="3 4">NBRC 110957</strain>
    </source>
</reference>
<dbReference type="InterPro" id="IPR051492">
    <property type="entry name" value="Dynamin-Rho_GEF"/>
</dbReference>
<dbReference type="Pfam" id="PF00621">
    <property type="entry name" value="RhoGEF"/>
    <property type="match status" value="1"/>
</dbReference>
<proteinExistence type="predicted"/>
<dbReference type="Proteomes" id="UP000187013">
    <property type="component" value="Unassembled WGS sequence"/>
</dbReference>
<organism evidence="3 4">
    <name type="scientific">Zygosaccharomyces rouxii</name>
    <dbReference type="NCBI Taxonomy" id="4956"/>
    <lineage>
        <taxon>Eukaryota</taxon>
        <taxon>Fungi</taxon>
        <taxon>Dikarya</taxon>
        <taxon>Ascomycota</taxon>
        <taxon>Saccharomycotina</taxon>
        <taxon>Saccharomycetes</taxon>
        <taxon>Saccharomycetales</taxon>
        <taxon>Saccharomycetaceae</taxon>
        <taxon>Zygosaccharomyces</taxon>
    </lineage>
</organism>
<comment type="caution">
    <text evidence="3">The sequence shown here is derived from an EMBL/GenBank/DDBJ whole genome shotgun (WGS) entry which is preliminary data.</text>
</comment>
<dbReference type="PANTHER" id="PTHR22834:SF20">
    <property type="entry name" value="SH3 DOMAIN-CONTAINING PROTEIN"/>
    <property type="match status" value="1"/>
</dbReference>
<dbReference type="SUPFAM" id="SSF48065">
    <property type="entry name" value="DBL homology domain (DH-domain)"/>
    <property type="match status" value="1"/>
</dbReference>
<evidence type="ECO:0000259" key="2">
    <source>
        <dbReference type="PROSITE" id="PS50010"/>
    </source>
</evidence>
<protein>
    <recommendedName>
        <fullName evidence="2">DH domain-containing protein</fullName>
    </recommendedName>
</protein>
<dbReference type="SMART" id="SM00325">
    <property type="entry name" value="RhoGEF"/>
    <property type="match status" value="1"/>
</dbReference>
<feature type="compositionally biased region" description="Low complexity" evidence="1">
    <location>
        <begin position="370"/>
        <end position="382"/>
    </location>
</feature>